<evidence type="ECO:0000256" key="1">
    <source>
        <dbReference type="SAM" id="MobiDB-lite"/>
    </source>
</evidence>
<dbReference type="Proteomes" id="UP001628091">
    <property type="component" value="Unassembled WGS sequence"/>
</dbReference>
<name>A0ABQ0GXU2_9HYPH</name>
<evidence type="ECO:0000313" key="4">
    <source>
        <dbReference type="Proteomes" id="UP001628091"/>
    </source>
</evidence>
<reference evidence="3 4" key="1">
    <citation type="submission" date="2024-10" db="EMBL/GenBank/DDBJ databases">
        <title>Isolation, draft genome sequencing and identification of Phyllobacterium sp. NSA23, isolated from leaf soil.</title>
        <authorList>
            <person name="Akita H."/>
        </authorList>
    </citation>
    <scope>NUCLEOTIDE SEQUENCE [LARGE SCALE GENOMIC DNA]</scope>
    <source>
        <strain evidence="3 4">NSA23</strain>
    </source>
</reference>
<feature type="compositionally biased region" description="Polar residues" evidence="1">
    <location>
        <begin position="51"/>
        <end position="64"/>
    </location>
</feature>
<feature type="region of interest" description="Disordered" evidence="1">
    <location>
        <begin position="51"/>
        <end position="110"/>
    </location>
</feature>
<accession>A0ABQ0GXU2</accession>
<evidence type="ECO:0000256" key="2">
    <source>
        <dbReference type="SAM" id="SignalP"/>
    </source>
</evidence>
<feature type="chain" id="PRO_5046927356" description="Ankyrin repeat domain-containing protein" evidence="2">
    <location>
        <begin position="33"/>
        <end position="258"/>
    </location>
</feature>
<evidence type="ECO:0008006" key="5">
    <source>
        <dbReference type="Google" id="ProtNLM"/>
    </source>
</evidence>
<feature type="signal peptide" evidence="2">
    <location>
        <begin position="1"/>
        <end position="32"/>
    </location>
</feature>
<comment type="caution">
    <text evidence="3">The sequence shown here is derived from an EMBL/GenBank/DDBJ whole genome shotgun (WGS) entry which is preliminary data.</text>
</comment>
<keyword evidence="2" id="KW-0732">Signal</keyword>
<feature type="compositionally biased region" description="Polar residues" evidence="1">
    <location>
        <begin position="75"/>
        <end position="89"/>
    </location>
</feature>
<keyword evidence="4" id="KW-1185">Reference proteome</keyword>
<dbReference type="EMBL" id="BAAFZP010000001">
    <property type="protein sequence ID" value="GAB1581496.1"/>
    <property type="molecule type" value="Genomic_DNA"/>
</dbReference>
<protein>
    <recommendedName>
        <fullName evidence="5">Ankyrin repeat domain-containing protein</fullName>
    </recommendedName>
</protein>
<dbReference type="RefSeq" id="WP_407864316.1">
    <property type="nucleotide sequence ID" value="NZ_BAAFZP010000001.1"/>
</dbReference>
<gene>
    <name evidence="3" type="ORF">PPNSA23_14390</name>
</gene>
<organism evidence="3 4">
    <name type="scientific">Phyllobacterium phragmitis</name>
    <dbReference type="NCBI Taxonomy" id="2670329"/>
    <lineage>
        <taxon>Bacteria</taxon>
        <taxon>Pseudomonadati</taxon>
        <taxon>Pseudomonadota</taxon>
        <taxon>Alphaproteobacteria</taxon>
        <taxon>Hyphomicrobiales</taxon>
        <taxon>Phyllobacteriaceae</taxon>
        <taxon>Phyllobacterium</taxon>
    </lineage>
</organism>
<sequence length="258" mass="27983">MSRLFPPAPQNLPRLAVLTLSILAGAAAQALAHAPDSLQRLALSQIQETVQAPRQSAADDTNPATEIPLPGPLKQESSQSTETPENPENLSDPARPHVKENGTPPAVEYDVGKLPAPVKETRERILEAAKSGDIEALRPLIGTGDEMTALSLSGYEGDPIDYLKGISGDDQGQEVLAILVDLLETGYVHLDAGGTNELYVWPYFFAYPIDKLTSPQMVELYQIITAGDYEDMKTFGAYIFYRIGISPDGKWQFFVAGD</sequence>
<proteinExistence type="predicted"/>
<evidence type="ECO:0000313" key="3">
    <source>
        <dbReference type="EMBL" id="GAB1581496.1"/>
    </source>
</evidence>